<dbReference type="AlphaFoldDB" id="A0A2U1CMI0"/>
<comment type="caution">
    <text evidence="2">The sequence shown here is derived from an EMBL/GenBank/DDBJ whole genome shotgun (WGS) entry which is preliminary data.</text>
</comment>
<name>A0A2U1CMI0_9BURK</name>
<accession>A0A2U1CMI0</accession>
<feature type="domain" description="Antirepressor protein C-terminal" evidence="1">
    <location>
        <begin position="134"/>
        <end position="233"/>
    </location>
</feature>
<evidence type="ECO:0000259" key="1">
    <source>
        <dbReference type="Pfam" id="PF03374"/>
    </source>
</evidence>
<dbReference type="InterPro" id="IPR014054">
    <property type="entry name" value="Phage_regulatory_Rha"/>
</dbReference>
<dbReference type="EMBL" id="QEKO01000002">
    <property type="protein sequence ID" value="PVY62197.1"/>
    <property type="molecule type" value="Genomic_DNA"/>
</dbReference>
<proteinExistence type="predicted"/>
<dbReference type="InterPro" id="IPR005039">
    <property type="entry name" value="Ant_C"/>
</dbReference>
<dbReference type="Pfam" id="PF09669">
    <property type="entry name" value="Phage_pRha"/>
    <property type="match status" value="1"/>
</dbReference>
<dbReference type="GO" id="GO:0003677">
    <property type="term" value="F:DNA binding"/>
    <property type="evidence" value="ECO:0007669"/>
    <property type="project" value="InterPro"/>
</dbReference>
<sequence>MNTSIVTQPHAKAPVFIPGMAPTMSSREIAELVGSRHDKVKQSIERLAERGLIVQPPVGDEHDTDSMGRPRATRVYLIGKRDSYVIVAQLSPEFTARLVDRWQELESQVRVPGTFAEALRLAAEQAERIEQQQAALTAAAPKVEFVDRYATANGSKGFREVCKLLGAKEGHFRLFLIEEKVAYRLAGVLTPYQNHIDAGRFEVKTGISNANEHAFNQMRFTPKGVTWAAGEWAKYRLRRQEEAA</sequence>
<dbReference type="Proteomes" id="UP000246145">
    <property type="component" value="Unassembled WGS sequence"/>
</dbReference>
<gene>
    <name evidence="2" type="ORF">C7440_1690</name>
</gene>
<evidence type="ECO:0000313" key="3">
    <source>
        <dbReference type="Proteomes" id="UP000246145"/>
    </source>
</evidence>
<keyword evidence="3" id="KW-1185">Reference proteome</keyword>
<dbReference type="Pfam" id="PF03374">
    <property type="entry name" value="ANT"/>
    <property type="match status" value="1"/>
</dbReference>
<reference evidence="2 3" key="1">
    <citation type="submission" date="2018-04" db="EMBL/GenBank/DDBJ databases">
        <title>Genomic Encyclopedia of Type Strains, Phase IV (KMG-IV): sequencing the most valuable type-strain genomes for metagenomic binning, comparative biology and taxonomic classification.</title>
        <authorList>
            <person name="Goeker M."/>
        </authorList>
    </citation>
    <scope>NUCLEOTIDE SEQUENCE [LARGE SCALE GENOMIC DNA]</scope>
    <source>
        <strain evidence="2 3">DSM 10065</strain>
    </source>
</reference>
<protein>
    <submittedName>
        <fullName evidence="2">Phage antirepressor YoqD-like protein</fullName>
    </submittedName>
</protein>
<evidence type="ECO:0000313" key="2">
    <source>
        <dbReference type="EMBL" id="PVY62197.1"/>
    </source>
</evidence>
<organism evidence="2 3">
    <name type="scientific">Pusillimonas noertemannii</name>
    <dbReference type="NCBI Taxonomy" id="305977"/>
    <lineage>
        <taxon>Bacteria</taxon>
        <taxon>Pseudomonadati</taxon>
        <taxon>Pseudomonadota</taxon>
        <taxon>Betaproteobacteria</taxon>
        <taxon>Burkholderiales</taxon>
        <taxon>Alcaligenaceae</taxon>
        <taxon>Pusillimonas</taxon>
    </lineage>
</organism>